<dbReference type="OMA" id="HFPDEIT"/>
<organism evidence="2 3">
    <name type="scientific">Halogeometricum borinquense</name>
    <dbReference type="NCBI Taxonomy" id="60847"/>
    <lineage>
        <taxon>Archaea</taxon>
        <taxon>Methanobacteriati</taxon>
        <taxon>Methanobacteriota</taxon>
        <taxon>Stenosarchaea group</taxon>
        <taxon>Halobacteria</taxon>
        <taxon>Halobacteriales</taxon>
        <taxon>Haloferacaceae</taxon>
        <taxon>Halogeometricum</taxon>
    </lineage>
</organism>
<dbReference type="Proteomes" id="UP000294028">
    <property type="component" value="Unassembled WGS sequence"/>
</dbReference>
<evidence type="ECO:0000313" key="2">
    <source>
        <dbReference type="EMBL" id="RYJ14175.1"/>
    </source>
</evidence>
<dbReference type="EMBL" id="RZHH01000002">
    <property type="protein sequence ID" value="RYJ14175.1"/>
    <property type="molecule type" value="Genomic_DNA"/>
</dbReference>
<protein>
    <submittedName>
        <fullName evidence="2">Uncharacterized protein</fullName>
    </submittedName>
</protein>
<evidence type="ECO:0000313" key="3">
    <source>
        <dbReference type="Proteomes" id="UP000294028"/>
    </source>
</evidence>
<dbReference type="RefSeq" id="WP_006057123.1">
    <property type="nucleotide sequence ID" value="NZ_RZHH01000002.1"/>
</dbReference>
<accession>A0A482TMN8</accession>
<dbReference type="Pfam" id="PF26258">
    <property type="entry name" value="DUF8062"/>
    <property type="match status" value="1"/>
</dbReference>
<reference evidence="2 3" key="1">
    <citation type="submission" date="2018-12" db="EMBL/GenBank/DDBJ databases">
        <title>Genome analysis provides insights into bioremediation potentialities of Halogeometricum borinquense strain N11.</title>
        <authorList>
            <person name="Najjari A."/>
            <person name="Youssef N."/>
            <person name="Fhoula I."/>
            <person name="Ben Dhia O."/>
            <person name="Mahjoubi M."/>
            <person name="Ouzari H.I."/>
            <person name="Cherif A."/>
        </authorList>
    </citation>
    <scope>NUCLEOTIDE SEQUENCE [LARGE SCALE GENOMIC DNA]</scope>
    <source>
        <strain evidence="2 3">N11</strain>
    </source>
</reference>
<evidence type="ECO:0000256" key="1">
    <source>
        <dbReference type="SAM" id="MobiDB-lite"/>
    </source>
</evidence>
<name>A0A482TMN8_9EURY</name>
<gene>
    <name evidence="2" type="ORF">ELS19_09505</name>
</gene>
<dbReference type="InterPro" id="IPR058375">
    <property type="entry name" value="DUF8062"/>
</dbReference>
<dbReference type="GeneID" id="9992145"/>
<feature type="compositionally biased region" description="Basic and acidic residues" evidence="1">
    <location>
        <begin position="1"/>
        <end position="17"/>
    </location>
</feature>
<feature type="region of interest" description="Disordered" evidence="1">
    <location>
        <begin position="1"/>
        <end position="22"/>
    </location>
</feature>
<dbReference type="AlphaFoldDB" id="A0A482TMN8"/>
<sequence>MSDRTDDIDQTHSHDIDDTPSVTCSRCDREWDLSYELDDLEVGNQSFEQFALDHMRHTGHFPDGISPWIVSCRHCPEGEEFLAASAAQRWAKTHARHTRHSIEVAHADEETTVVSPE</sequence>
<comment type="caution">
    <text evidence="2">The sequence shown here is derived from an EMBL/GenBank/DDBJ whole genome shotgun (WGS) entry which is preliminary data.</text>
</comment>
<proteinExistence type="predicted"/>